<dbReference type="SUPFAM" id="SSF90257">
    <property type="entry name" value="Myosin rod fragments"/>
    <property type="match status" value="1"/>
</dbReference>
<dbReference type="STRING" id="1965070.A0A3S3P471"/>
<evidence type="ECO:0000256" key="1">
    <source>
        <dbReference type="SAM" id="Coils"/>
    </source>
</evidence>
<evidence type="ECO:0000256" key="2">
    <source>
        <dbReference type="SAM" id="MobiDB-lite"/>
    </source>
</evidence>
<evidence type="ECO:0000313" key="3">
    <source>
        <dbReference type="EMBL" id="RWS04746.1"/>
    </source>
</evidence>
<reference evidence="3 4" key="1">
    <citation type="journal article" date="2018" name="Gigascience">
        <title>Genomes of trombidid mites reveal novel predicted allergens and laterally-transferred genes associated with secondary metabolism.</title>
        <authorList>
            <person name="Dong X."/>
            <person name="Chaisiri K."/>
            <person name="Xia D."/>
            <person name="Armstrong S.D."/>
            <person name="Fang Y."/>
            <person name="Donnelly M.J."/>
            <person name="Kadowaki T."/>
            <person name="McGarry J.W."/>
            <person name="Darby A.C."/>
            <person name="Makepeace B.L."/>
        </authorList>
    </citation>
    <scope>NUCLEOTIDE SEQUENCE [LARGE SCALE GENOMIC DNA]</scope>
    <source>
        <strain evidence="3">UoL-WK</strain>
    </source>
</reference>
<dbReference type="EMBL" id="NCKU01005299">
    <property type="protein sequence ID" value="RWS04746.1"/>
    <property type="molecule type" value="Genomic_DNA"/>
</dbReference>
<evidence type="ECO:0008006" key="5">
    <source>
        <dbReference type="Google" id="ProtNLM"/>
    </source>
</evidence>
<sequence length="225" mass="25785">MARKQFTAPKVWRRPYTSIYSDNYRYGSSLYSGVIDDIERKYNESMARTRYGADRPDLHFQSFAGHAGSPGSPSISDSGTSPDVVANNLSMERCRELQLELNRLNNQVIDAESRIKSEQANVKGKLNMEIADLLIQLEEQQRINHDLDKTLKKQYQQIQDLQMGYESTQRAYADAMDMLSQIQRKASQLGHEVDCLRGNLDKQIFLFFIPRTTFCLTAIRDSCPS</sequence>
<dbReference type="OrthoDB" id="6424647at2759"/>
<name>A0A3S3P471_9ACAR</name>
<keyword evidence="4" id="KW-1185">Reference proteome</keyword>
<feature type="compositionally biased region" description="Low complexity" evidence="2">
    <location>
        <begin position="69"/>
        <end position="82"/>
    </location>
</feature>
<comment type="caution">
    <text evidence="3">The sequence shown here is derived from an EMBL/GenBank/DDBJ whole genome shotgun (WGS) entry which is preliminary data.</text>
</comment>
<keyword evidence="1" id="KW-0175">Coiled coil</keyword>
<organism evidence="3 4">
    <name type="scientific">Dinothrombium tinctorium</name>
    <dbReference type="NCBI Taxonomy" id="1965070"/>
    <lineage>
        <taxon>Eukaryota</taxon>
        <taxon>Metazoa</taxon>
        <taxon>Ecdysozoa</taxon>
        <taxon>Arthropoda</taxon>
        <taxon>Chelicerata</taxon>
        <taxon>Arachnida</taxon>
        <taxon>Acari</taxon>
        <taxon>Acariformes</taxon>
        <taxon>Trombidiformes</taxon>
        <taxon>Prostigmata</taxon>
        <taxon>Anystina</taxon>
        <taxon>Parasitengona</taxon>
        <taxon>Trombidioidea</taxon>
        <taxon>Trombidiidae</taxon>
        <taxon>Dinothrombium</taxon>
    </lineage>
</organism>
<dbReference type="AlphaFoldDB" id="A0A3S3P471"/>
<feature type="coiled-coil region" evidence="1">
    <location>
        <begin position="87"/>
        <end position="121"/>
    </location>
</feature>
<dbReference type="Proteomes" id="UP000285301">
    <property type="component" value="Unassembled WGS sequence"/>
</dbReference>
<protein>
    <recommendedName>
        <fullName evidence="5">Paramyosin-like protein</fullName>
    </recommendedName>
</protein>
<feature type="region of interest" description="Disordered" evidence="2">
    <location>
        <begin position="61"/>
        <end position="84"/>
    </location>
</feature>
<gene>
    <name evidence="3" type="ORF">B4U79_04123</name>
</gene>
<evidence type="ECO:0000313" key="4">
    <source>
        <dbReference type="Proteomes" id="UP000285301"/>
    </source>
</evidence>
<proteinExistence type="predicted"/>
<accession>A0A3S3P471</accession>